<evidence type="ECO:0000256" key="1">
    <source>
        <dbReference type="ARBA" id="ARBA00022884"/>
    </source>
</evidence>
<dbReference type="Gene3D" id="3.30.110.60">
    <property type="entry name" value="YhbY-like"/>
    <property type="match status" value="1"/>
</dbReference>
<dbReference type="PANTHER" id="PTHR40065">
    <property type="entry name" value="RNA-BINDING PROTEIN YHBY"/>
    <property type="match status" value="1"/>
</dbReference>
<dbReference type="PANTHER" id="PTHR40065:SF3">
    <property type="entry name" value="RNA-BINDING PROTEIN YHBY"/>
    <property type="match status" value="1"/>
</dbReference>
<dbReference type="Pfam" id="PF01985">
    <property type="entry name" value="CRS1_YhbY"/>
    <property type="match status" value="1"/>
</dbReference>
<dbReference type="Proteomes" id="UP001597192">
    <property type="component" value="Unassembled WGS sequence"/>
</dbReference>
<evidence type="ECO:0000256" key="2">
    <source>
        <dbReference type="PROSITE-ProRule" id="PRU00626"/>
    </source>
</evidence>
<name>A0ABW4CMM4_9LACO</name>
<accession>A0ABW4CMM4</accession>
<proteinExistence type="predicted"/>
<comment type="caution">
    <text evidence="4">The sequence shown here is derived from an EMBL/GenBank/DDBJ whole genome shotgun (WGS) entry which is preliminary data.</text>
</comment>
<dbReference type="InterPro" id="IPR001890">
    <property type="entry name" value="RNA-binding_CRM"/>
</dbReference>
<evidence type="ECO:0000259" key="3">
    <source>
        <dbReference type="PROSITE" id="PS51295"/>
    </source>
</evidence>
<protein>
    <submittedName>
        <fullName evidence="4">YhbY family RNA-binding protein</fullName>
    </submittedName>
</protein>
<dbReference type="SMART" id="SM01103">
    <property type="entry name" value="CRS1_YhbY"/>
    <property type="match status" value="1"/>
</dbReference>
<gene>
    <name evidence="4" type="ORF">ACFQ47_04715</name>
</gene>
<sequence>MLTGKQKRYLRSLAMTQKPLINVGKNGLTTQFAQGVAAALEPREMVKIALLPSAEETPAMVADFLAEAMPGLEVAQLIGRTLVVFRPAEQEKHRKLSLEVAKRG</sequence>
<keyword evidence="5" id="KW-1185">Reference proteome</keyword>
<dbReference type="SUPFAM" id="SSF75471">
    <property type="entry name" value="YhbY-like"/>
    <property type="match status" value="1"/>
</dbReference>
<dbReference type="EMBL" id="JBHTOG010000020">
    <property type="protein sequence ID" value="MFD1431982.1"/>
    <property type="molecule type" value="Genomic_DNA"/>
</dbReference>
<evidence type="ECO:0000313" key="4">
    <source>
        <dbReference type="EMBL" id="MFD1431982.1"/>
    </source>
</evidence>
<dbReference type="PROSITE" id="PS51295">
    <property type="entry name" value="CRM"/>
    <property type="match status" value="1"/>
</dbReference>
<organism evidence="4 5">
    <name type="scientific">Lacticaseibacillus yichunensis</name>
    <dbReference type="NCBI Taxonomy" id="2486015"/>
    <lineage>
        <taxon>Bacteria</taxon>
        <taxon>Bacillati</taxon>
        <taxon>Bacillota</taxon>
        <taxon>Bacilli</taxon>
        <taxon>Lactobacillales</taxon>
        <taxon>Lactobacillaceae</taxon>
        <taxon>Lacticaseibacillus</taxon>
    </lineage>
</organism>
<feature type="domain" description="CRM" evidence="3">
    <location>
        <begin position="1"/>
        <end position="97"/>
    </location>
</feature>
<reference evidence="5" key="1">
    <citation type="journal article" date="2019" name="Int. J. Syst. Evol. Microbiol.">
        <title>The Global Catalogue of Microorganisms (GCM) 10K type strain sequencing project: providing services to taxonomists for standard genome sequencing and annotation.</title>
        <authorList>
            <consortium name="The Broad Institute Genomics Platform"/>
            <consortium name="The Broad Institute Genome Sequencing Center for Infectious Disease"/>
            <person name="Wu L."/>
            <person name="Ma J."/>
        </authorList>
    </citation>
    <scope>NUCLEOTIDE SEQUENCE [LARGE SCALE GENOMIC DNA]</scope>
    <source>
        <strain evidence="5">CCM 8947</strain>
    </source>
</reference>
<dbReference type="InterPro" id="IPR051925">
    <property type="entry name" value="RNA-binding_domain"/>
</dbReference>
<evidence type="ECO:0000313" key="5">
    <source>
        <dbReference type="Proteomes" id="UP001597192"/>
    </source>
</evidence>
<keyword evidence="1 2" id="KW-0694">RNA-binding</keyword>
<dbReference type="RefSeq" id="WP_125696029.1">
    <property type="nucleotide sequence ID" value="NZ_JBHTOG010000020.1"/>
</dbReference>
<dbReference type="InterPro" id="IPR035920">
    <property type="entry name" value="YhbY-like_sf"/>
</dbReference>